<name>A0A1I8FJN9_9PLAT</name>
<protein>
    <submittedName>
        <fullName evidence="2">Secreted protein</fullName>
    </submittedName>
</protein>
<proteinExistence type="predicted"/>
<dbReference type="AlphaFoldDB" id="A0A1I8FJN9"/>
<organism evidence="1 2">
    <name type="scientific">Macrostomum lignano</name>
    <dbReference type="NCBI Taxonomy" id="282301"/>
    <lineage>
        <taxon>Eukaryota</taxon>
        <taxon>Metazoa</taxon>
        <taxon>Spiralia</taxon>
        <taxon>Lophotrochozoa</taxon>
        <taxon>Platyhelminthes</taxon>
        <taxon>Rhabditophora</taxon>
        <taxon>Macrostomorpha</taxon>
        <taxon>Macrostomida</taxon>
        <taxon>Macrostomidae</taxon>
        <taxon>Macrostomum</taxon>
    </lineage>
</organism>
<dbReference type="WBParaSite" id="maker-unitig_37716-snap-gene-0.3-mRNA-1">
    <property type="protein sequence ID" value="maker-unitig_37716-snap-gene-0.3-mRNA-1"/>
    <property type="gene ID" value="maker-unitig_37716-snap-gene-0.3"/>
</dbReference>
<sequence length="65" mass="6792">MGGNLVCQRLRRLLSAVANATPFAFGQPTRSAPPPSGPACALVEGDPVCATRRPRRLVLPGQSAH</sequence>
<keyword evidence="1" id="KW-1185">Reference proteome</keyword>
<reference evidence="2" key="1">
    <citation type="submission" date="2016-11" db="UniProtKB">
        <authorList>
            <consortium name="WormBaseParasite"/>
        </authorList>
    </citation>
    <scope>IDENTIFICATION</scope>
</reference>
<accession>A0A1I8FJN9</accession>
<evidence type="ECO:0000313" key="1">
    <source>
        <dbReference type="Proteomes" id="UP000095280"/>
    </source>
</evidence>
<dbReference type="Proteomes" id="UP000095280">
    <property type="component" value="Unplaced"/>
</dbReference>
<evidence type="ECO:0000313" key="2">
    <source>
        <dbReference type="WBParaSite" id="maker-unitig_37716-snap-gene-0.3-mRNA-1"/>
    </source>
</evidence>